<keyword evidence="2" id="KW-1185">Reference proteome</keyword>
<organism evidence="1 2">
    <name type="scientific">Cannabis sativa</name>
    <name type="common">Hemp</name>
    <name type="synonym">Marijuana</name>
    <dbReference type="NCBI Taxonomy" id="3483"/>
    <lineage>
        <taxon>Eukaryota</taxon>
        <taxon>Viridiplantae</taxon>
        <taxon>Streptophyta</taxon>
        <taxon>Embryophyta</taxon>
        <taxon>Tracheophyta</taxon>
        <taxon>Spermatophyta</taxon>
        <taxon>Magnoliopsida</taxon>
        <taxon>eudicotyledons</taxon>
        <taxon>Gunneridae</taxon>
        <taxon>Pentapetalae</taxon>
        <taxon>rosids</taxon>
        <taxon>fabids</taxon>
        <taxon>Rosales</taxon>
        <taxon>Cannabaceae</taxon>
        <taxon>Cannabis</taxon>
    </lineage>
</organism>
<accession>A0A803Q832</accession>
<evidence type="ECO:0000313" key="1">
    <source>
        <dbReference type="EnsemblPlants" id="cds.evm.model.08.1249"/>
    </source>
</evidence>
<evidence type="ECO:0000313" key="2">
    <source>
        <dbReference type="Proteomes" id="UP000596661"/>
    </source>
</evidence>
<dbReference type="Gramene" id="evm.model.08.1249">
    <property type="protein sequence ID" value="cds.evm.model.08.1249"/>
    <property type="gene ID" value="evm.TU.08.1249"/>
</dbReference>
<proteinExistence type="predicted"/>
<evidence type="ECO:0008006" key="3">
    <source>
        <dbReference type="Google" id="ProtNLM"/>
    </source>
</evidence>
<dbReference type="AlphaFoldDB" id="A0A803Q832"/>
<dbReference type="Gene3D" id="3.30.70.270">
    <property type="match status" value="1"/>
</dbReference>
<sequence>MRLAFMLFGCAFPYNICQGWHLKGLDSLSSASSFHKVLIGYMDILEKNEDALKSGMGVQQVVLSSTPPCPIALTPLAESEVELFVDVGVNNDKMLIKLRIIQDCHGDYSSTNCTPTKRNGQNSVEYLGHIISAQGVSADPAKIAAMAQWPVPKTLKELWAFLGLTGYFRKFELWHYCSTIDGPAIKRCFRMEQGSSTGLPTIERSHVLSTSFGLPDFSCHKPKQYMSEMAIMLAIHKWRPYLLERRFVVRTDQRSLNTDLGSKIRQQTPVHSDSTLAAISVPNVISIPELQARRNCITENQEQRRLAVPSNWTRQIDDFLPLTISARKRMPSSVKKVNPQQFGSDVVGGRAHARLRSAQRWAARSLVTLDHNSLKEWTNWIYVYRIAYWWFKY</sequence>
<dbReference type="EMBL" id="UZAU01000706">
    <property type="status" value="NOT_ANNOTATED_CDS"/>
    <property type="molecule type" value="Genomic_DNA"/>
</dbReference>
<dbReference type="PANTHER" id="PTHR33064:SF40">
    <property type="entry name" value="REVERSE TRANSCRIPTASE_RETROTRANSPOSON-DERIVED PROTEIN RNASE H-LIKE DOMAIN-CONTAINING PROTEIN"/>
    <property type="match status" value="1"/>
</dbReference>
<protein>
    <recommendedName>
        <fullName evidence="3">Reverse transcriptase RNase H-like domain-containing protein</fullName>
    </recommendedName>
</protein>
<dbReference type="PANTHER" id="PTHR33064">
    <property type="entry name" value="POL PROTEIN"/>
    <property type="match status" value="1"/>
</dbReference>
<reference evidence="1" key="1">
    <citation type="submission" date="2018-11" db="EMBL/GenBank/DDBJ databases">
        <authorList>
            <person name="Grassa J C."/>
        </authorList>
    </citation>
    <scope>NUCLEOTIDE SEQUENCE [LARGE SCALE GENOMIC DNA]</scope>
</reference>
<dbReference type="EnsemblPlants" id="evm.model.08.1249">
    <property type="protein sequence ID" value="cds.evm.model.08.1249"/>
    <property type="gene ID" value="evm.TU.08.1249"/>
</dbReference>
<dbReference type="Proteomes" id="UP000596661">
    <property type="component" value="Chromosome 8"/>
</dbReference>
<dbReference type="InterPro" id="IPR043502">
    <property type="entry name" value="DNA/RNA_pol_sf"/>
</dbReference>
<name>A0A803Q832_CANSA</name>
<reference evidence="1" key="2">
    <citation type="submission" date="2021-03" db="UniProtKB">
        <authorList>
            <consortium name="EnsemblPlants"/>
        </authorList>
    </citation>
    <scope>IDENTIFICATION</scope>
</reference>
<dbReference type="InterPro" id="IPR051320">
    <property type="entry name" value="Viral_Replic_Matur_Polypro"/>
</dbReference>
<dbReference type="InterPro" id="IPR043128">
    <property type="entry name" value="Rev_trsase/Diguanyl_cyclase"/>
</dbReference>
<dbReference type="SUPFAM" id="SSF56672">
    <property type="entry name" value="DNA/RNA polymerases"/>
    <property type="match status" value="1"/>
</dbReference>